<gene>
    <name evidence="2" type="ORF">K491DRAFT_681411</name>
</gene>
<dbReference type="AlphaFoldDB" id="A0A6A6SXS6"/>
<proteinExistence type="predicted"/>
<organism evidence="2 3">
    <name type="scientific">Lophiostoma macrostomum CBS 122681</name>
    <dbReference type="NCBI Taxonomy" id="1314788"/>
    <lineage>
        <taxon>Eukaryota</taxon>
        <taxon>Fungi</taxon>
        <taxon>Dikarya</taxon>
        <taxon>Ascomycota</taxon>
        <taxon>Pezizomycotina</taxon>
        <taxon>Dothideomycetes</taxon>
        <taxon>Pleosporomycetidae</taxon>
        <taxon>Pleosporales</taxon>
        <taxon>Lophiostomataceae</taxon>
        <taxon>Lophiostoma</taxon>
    </lineage>
</organism>
<evidence type="ECO:0000313" key="2">
    <source>
        <dbReference type="EMBL" id="KAF2652402.1"/>
    </source>
</evidence>
<feature type="region of interest" description="Disordered" evidence="1">
    <location>
        <begin position="274"/>
        <end position="383"/>
    </location>
</feature>
<feature type="region of interest" description="Disordered" evidence="1">
    <location>
        <begin position="1"/>
        <end position="22"/>
    </location>
</feature>
<name>A0A6A6SXS6_9PLEO</name>
<protein>
    <submittedName>
        <fullName evidence="2">Uncharacterized protein</fullName>
    </submittedName>
</protein>
<feature type="compositionally biased region" description="Low complexity" evidence="1">
    <location>
        <begin position="13"/>
        <end position="22"/>
    </location>
</feature>
<keyword evidence="3" id="KW-1185">Reference proteome</keyword>
<feature type="compositionally biased region" description="Acidic residues" evidence="1">
    <location>
        <begin position="279"/>
        <end position="288"/>
    </location>
</feature>
<accession>A0A6A6SXS6</accession>
<feature type="compositionally biased region" description="Basic and acidic residues" evidence="1">
    <location>
        <begin position="316"/>
        <end position="339"/>
    </location>
</feature>
<dbReference type="EMBL" id="MU004403">
    <property type="protein sequence ID" value="KAF2652402.1"/>
    <property type="molecule type" value="Genomic_DNA"/>
</dbReference>
<feature type="compositionally biased region" description="Basic and acidic residues" evidence="1">
    <location>
        <begin position="289"/>
        <end position="308"/>
    </location>
</feature>
<dbReference type="Proteomes" id="UP000799324">
    <property type="component" value="Unassembled WGS sequence"/>
</dbReference>
<evidence type="ECO:0000256" key="1">
    <source>
        <dbReference type="SAM" id="MobiDB-lite"/>
    </source>
</evidence>
<reference evidence="2" key="1">
    <citation type="journal article" date="2020" name="Stud. Mycol.">
        <title>101 Dothideomycetes genomes: a test case for predicting lifestyles and emergence of pathogens.</title>
        <authorList>
            <person name="Haridas S."/>
            <person name="Albert R."/>
            <person name="Binder M."/>
            <person name="Bloem J."/>
            <person name="Labutti K."/>
            <person name="Salamov A."/>
            <person name="Andreopoulos B."/>
            <person name="Baker S."/>
            <person name="Barry K."/>
            <person name="Bills G."/>
            <person name="Bluhm B."/>
            <person name="Cannon C."/>
            <person name="Castanera R."/>
            <person name="Culley D."/>
            <person name="Daum C."/>
            <person name="Ezra D."/>
            <person name="Gonzalez J."/>
            <person name="Henrissat B."/>
            <person name="Kuo A."/>
            <person name="Liang C."/>
            <person name="Lipzen A."/>
            <person name="Lutzoni F."/>
            <person name="Magnuson J."/>
            <person name="Mondo S."/>
            <person name="Nolan M."/>
            <person name="Ohm R."/>
            <person name="Pangilinan J."/>
            <person name="Park H.-J."/>
            <person name="Ramirez L."/>
            <person name="Alfaro M."/>
            <person name="Sun H."/>
            <person name="Tritt A."/>
            <person name="Yoshinaga Y."/>
            <person name="Zwiers L.-H."/>
            <person name="Turgeon B."/>
            <person name="Goodwin S."/>
            <person name="Spatafora J."/>
            <person name="Crous P."/>
            <person name="Grigoriev I."/>
        </authorList>
    </citation>
    <scope>NUCLEOTIDE SEQUENCE</scope>
    <source>
        <strain evidence="2">CBS 122681</strain>
    </source>
</reference>
<evidence type="ECO:0000313" key="3">
    <source>
        <dbReference type="Proteomes" id="UP000799324"/>
    </source>
</evidence>
<sequence length="539" mass="61498">MSREEQRANIYDSSHSSFSLTSSLPSSIEATDVSTGTTTKAIDESWHIYPTYEVQEDDGDPAWVDHLAPLAPEEAVLAKEELDRERKRIWITSLMNNSDLSGLPEQERYISRYQCTLAGRFWTRGSLFRHYEAYLRIRKYVCINLKTIEEFGYEALSRPDPCLAVAYPICTSENFETSTWGMQSSVDCARDSFVANHIAIVENLKLVFGVGSLEPRFLGLRDVRNRFAHDWKTPGNGTSTLRCERIDSTYKALLPDVIDRARTYAAALHDPSRWREPEMPLDTEDGTEEVYRDDEGKITTNEPHESKDGMQMSGDNPHELEAKSWTDHGHEDSSDHGYEDSSDYGYEDSSDHGDQDSYPEPPEPFQLSRRIKRKVQLRSGTVTTTRTSLHRLLLRATPRRISPSRTKCLRRNGLNYMTSHRASFKTLKALMGSHESVADFDDPDMESDRDYLSTILALNSLRTTLTTKTGQITIRRGQACISTGEWDYTRVGGKGNFGRIWGWMDTGPWTRDACTAQRRCDLEMEIDSSEWNDLVSVWV</sequence>